<evidence type="ECO:0000313" key="2">
    <source>
        <dbReference type="EMBL" id="MDQ0169145.1"/>
    </source>
</evidence>
<keyword evidence="3" id="KW-1185">Reference proteome</keyword>
<feature type="domain" description="IrrE N-terminal-like" evidence="1">
    <location>
        <begin position="76"/>
        <end position="160"/>
    </location>
</feature>
<sequence>MMMIFKPDFKKAEMSAYSLLREIPADNFPIKVKEMAKEFENLKIRTYTWFAKKRNMTFEEVCIFAESEEGCCYYQKKNHQYLILYNEKISSPGRKRWTIAHEIGHYILRHNEISNKTIISRSSLTKDQYKSFEQEADCFARSLLVPSSVLYALKKFNAKDLSNWFDISLLAAKNILSFFSKGTALGRTHNPRDYLVKKYSDFIFLINNEHYCNKCKHNFIKTNPTYCPVCASKKIYNKRVEFDMKYEKVKLDEFSRAIICPKCSNEEINGNDYCKICGVHVVNRCNNKEYWNGKPEVICDELADGDARFCTKCGHATTFYENDLLPYWELEYKHGKKQEHKSYLEHLDEEVEMEAEMEYEEEKRERTARHLKVLDEIPF</sequence>
<evidence type="ECO:0000313" key="3">
    <source>
        <dbReference type="Proteomes" id="UP001233836"/>
    </source>
</evidence>
<reference evidence="2 3" key="1">
    <citation type="submission" date="2023-07" db="EMBL/GenBank/DDBJ databases">
        <title>Sorghum-associated microbial communities from plants grown in Nebraska, USA.</title>
        <authorList>
            <person name="Schachtman D."/>
        </authorList>
    </citation>
    <scope>NUCLEOTIDE SEQUENCE [LARGE SCALE GENOMIC DNA]</scope>
    <source>
        <strain evidence="2 3">DS1314</strain>
    </source>
</reference>
<dbReference type="InterPro" id="IPR010359">
    <property type="entry name" value="IrrE_HExxH"/>
</dbReference>
<evidence type="ECO:0000259" key="1">
    <source>
        <dbReference type="Pfam" id="PF06114"/>
    </source>
</evidence>
<comment type="caution">
    <text evidence="2">The sequence shown here is derived from an EMBL/GenBank/DDBJ whole genome shotgun (WGS) entry which is preliminary data.</text>
</comment>
<dbReference type="EMBL" id="JAUSTI010000001">
    <property type="protein sequence ID" value="MDQ0169145.1"/>
    <property type="molecule type" value="Genomic_DNA"/>
</dbReference>
<dbReference type="Pfam" id="PF06114">
    <property type="entry name" value="Peptidase_M78"/>
    <property type="match status" value="1"/>
</dbReference>
<protein>
    <submittedName>
        <fullName evidence="2">Zn-dependent peptidase ImmA (M78 family)</fullName>
    </submittedName>
</protein>
<proteinExistence type="predicted"/>
<name>A0ABT9W7N2_9BACL</name>
<gene>
    <name evidence="2" type="ORF">J2T19_000582</name>
</gene>
<dbReference type="RefSeq" id="WP_307212935.1">
    <property type="nucleotide sequence ID" value="NZ_JAUSTI010000001.1"/>
</dbReference>
<dbReference type="Proteomes" id="UP001233836">
    <property type="component" value="Unassembled WGS sequence"/>
</dbReference>
<accession>A0ABT9W7N2</accession>
<organism evidence="2 3">
    <name type="scientific">Paenibacillus tundrae</name>
    <dbReference type="NCBI Taxonomy" id="528187"/>
    <lineage>
        <taxon>Bacteria</taxon>
        <taxon>Bacillati</taxon>
        <taxon>Bacillota</taxon>
        <taxon>Bacilli</taxon>
        <taxon>Bacillales</taxon>
        <taxon>Paenibacillaceae</taxon>
        <taxon>Paenibacillus</taxon>
    </lineage>
</organism>
<dbReference type="Gene3D" id="1.10.10.2910">
    <property type="match status" value="1"/>
</dbReference>